<dbReference type="PANTHER" id="PTHR43767">
    <property type="entry name" value="LONG-CHAIN-FATTY-ACID--COA LIGASE"/>
    <property type="match status" value="1"/>
</dbReference>
<dbReference type="InterPro" id="IPR020845">
    <property type="entry name" value="AMP-binding_CS"/>
</dbReference>
<dbReference type="Pfam" id="PF13193">
    <property type="entry name" value="AMP-binding_C"/>
    <property type="match status" value="1"/>
</dbReference>
<feature type="domain" description="AMP-binding enzyme C-terminal" evidence="2">
    <location>
        <begin position="418"/>
        <end position="494"/>
    </location>
</feature>
<dbReference type="EMBL" id="JAQIPB010000002">
    <property type="protein sequence ID" value="MDA7416008.1"/>
    <property type="molecule type" value="Genomic_DNA"/>
</dbReference>
<reference evidence="3" key="1">
    <citation type="submission" date="2023-01" db="EMBL/GenBank/DDBJ databases">
        <title>Xenophilus mangrovi sp. nov., isolated from soil of Mangrove nature reserve.</title>
        <authorList>
            <person name="Xu S."/>
            <person name="Liu Z."/>
            <person name="Xu Y."/>
        </authorList>
    </citation>
    <scope>NUCLEOTIDE SEQUENCE</scope>
    <source>
        <strain evidence="3">YW8</strain>
    </source>
</reference>
<gene>
    <name evidence="3" type="ORF">PGB34_06480</name>
</gene>
<dbReference type="InterPro" id="IPR025110">
    <property type="entry name" value="AMP-bd_C"/>
</dbReference>
<dbReference type="GO" id="GO:0016878">
    <property type="term" value="F:acid-thiol ligase activity"/>
    <property type="evidence" value="ECO:0007669"/>
    <property type="project" value="UniProtKB-ARBA"/>
</dbReference>
<dbReference type="InterPro" id="IPR042099">
    <property type="entry name" value="ANL_N_sf"/>
</dbReference>
<dbReference type="InterPro" id="IPR050237">
    <property type="entry name" value="ATP-dep_AMP-bd_enzyme"/>
</dbReference>
<dbReference type="PANTHER" id="PTHR43767:SF1">
    <property type="entry name" value="NONRIBOSOMAL PEPTIDE SYNTHASE PES1 (EUROFUNG)-RELATED"/>
    <property type="match status" value="1"/>
</dbReference>
<dbReference type="Proteomes" id="UP001212602">
    <property type="component" value="Unassembled WGS sequence"/>
</dbReference>
<sequence>MNVYTLFLNRARAWPARVALVHEGRPMRYDELARSAGRTARALAAQGLRPGDRVALLSENRAEYVQLLLGAAALGVIVACQNWRQSPTELRHCITLVRPQLVICSARFAPLLADARVDALVNGEVPVLNLDQGHEAWLQQGQRAGDVPLGQADAEAGLFILYTSGTTGLPKGALISHRASMARACIAALDQLLVPGDAFIAWTPMFHMLATDSTLTTLLGGGTVFILDGLDLPALRHLVQTERIGHLVVIPGMVDKAIEAFSAPGFSVKGVRGVGCMADLVPPAQIEAITRLVQAPFLNSFGATETGSAPASAGLLAPGQPVHDLSKRQSSLCLIRLVDDEGSEVGPDQPGEMQVSGPGLFSGYCDYQAHADGGARLRQGDWFAMGDMFTRSADGLLHYVDRKKYLIKSGGENIYPAEIERVLGTLPGVADAVVIRQPDAQWGEVPVAYVVAADPALDAATLIARCRGQIAGYKLPREVVFVRADELPRNATGKVQRNLLEAAHARRRAGGP</sequence>
<organism evidence="3 4">
    <name type="scientific">Xenophilus arseniciresistens</name>
    <dbReference type="NCBI Taxonomy" id="1283306"/>
    <lineage>
        <taxon>Bacteria</taxon>
        <taxon>Pseudomonadati</taxon>
        <taxon>Pseudomonadota</taxon>
        <taxon>Betaproteobacteria</taxon>
        <taxon>Burkholderiales</taxon>
        <taxon>Comamonadaceae</taxon>
        <taxon>Xenophilus</taxon>
    </lineage>
</organism>
<dbReference type="Gene3D" id="3.30.300.30">
    <property type="match status" value="1"/>
</dbReference>
<evidence type="ECO:0000313" key="3">
    <source>
        <dbReference type="EMBL" id="MDA7416008.1"/>
    </source>
</evidence>
<dbReference type="PROSITE" id="PS00455">
    <property type="entry name" value="AMP_BINDING"/>
    <property type="match status" value="1"/>
</dbReference>
<name>A0AAE3N7I8_9BURK</name>
<evidence type="ECO:0000259" key="1">
    <source>
        <dbReference type="Pfam" id="PF00501"/>
    </source>
</evidence>
<accession>A0AAE3N7I8</accession>
<keyword evidence="4" id="KW-1185">Reference proteome</keyword>
<evidence type="ECO:0000259" key="2">
    <source>
        <dbReference type="Pfam" id="PF13193"/>
    </source>
</evidence>
<dbReference type="AlphaFoldDB" id="A0AAE3N7I8"/>
<dbReference type="RefSeq" id="WP_271427248.1">
    <property type="nucleotide sequence ID" value="NZ_JAQIPB010000002.1"/>
</dbReference>
<feature type="domain" description="AMP-dependent synthetase/ligase" evidence="1">
    <location>
        <begin position="9"/>
        <end position="364"/>
    </location>
</feature>
<comment type="caution">
    <text evidence="3">The sequence shown here is derived from an EMBL/GenBank/DDBJ whole genome shotgun (WGS) entry which is preliminary data.</text>
</comment>
<protein>
    <submittedName>
        <fullName evidence="3">Class I adenylate-forming enzyme family protein</fullName>
    </submittedName>
</protein>
<dbReference type="Gene3D" id="3.40.50.12780">
    <property type="entry name" value="N-terminal domain of ligase-like"/>
    <property type="match status" value="1"/>
</dbReference>
<evidence type="ECO:0000313" key="4">
    <source>
        <dbReference type="Proteomes" id="UP001212602"/>
    </source>
</evidence>
<proteinExistence type="predicted"/>
<dbReference type="InterPro" id="IPR000873">
    <property type="entry name" value="AMP-dep_synth/lig_dom"/>
</dbReference>
<dbReference type="Pfam" id="PF00501">
    <property type="entry name" value="AMP-binding"/>
    <property type="match status" value="1"/>
</dbReference>
<dbReference type="SUPFAM" id="SSF56801">
    <property type="entry name" value="Acetyl-CoA synthetase-like"/>
    <property type="match status" value="1"/>
</dbReference>
<dbReference type="InterPro" id="IPR045851">
    <property type="entry name" value="AMP-bd_C_sf"/>
</dbReference>